<proteinExistence type="predicted"/>
<reference evidence="2" key="1">
    <citation type="submission" date="2017-03" db="EMBL/GenBank/DDBJ databases">
        <title>Phytopthora megakarya and P. palmivora, two closely related causual agents of cacao black pod achieved similar genome size and gene model numbers by different mechanisms.</title>
        <authorList>
            <person name="Ali S."/>
            <person name="Shao J."/>
            <person name="Larry D.J."/>
            <person name="Kronmiller B."/>
            <person name="Shen D."/>
            <person name="Strem M.D."/>
            <person name="Melnick R.L."/>
            <person name="Guiltinan M.J."/>
            <person name="Tyler B.M."/>
            <person name="Meinhardt L.W."/>
            <person name="Bailey B.A."/>
        </authorList>
    </citation>
    <scope>NUCLEOTIDE SEQUENCE [LARGE SCALE GENOMIC DNA]</scope>
    <source>
        <strain evidence="2">zdho120</strain>
    </source>
</reference>
<sequence>MALPWITTILNIFVFYFRHPPAEYTSDYLFEIDEGICTARKPVSTPDEDSILFSMVSGGNLVNLQKAALAELFGPTIQTIWEASINSVQLPRYPVKVLTAKYISIPKEYLSYYPTVPESILNAPSEDVSSTNTSICILPSNKRLPGRPKRNKLKIKKNQPSILHFFSATPTTASDKPNA</sequence>
<keyword evidence="2" id="KW-1185">Reference proteome</keyword>
<organism evidence="1 2">
    <name type="scientific">Phytophthora megakarya</name>
    <dbReference type="NCBI Taxonomy" id="4795"/>
    <lineage>
        <taxon>Eukaryota</taxon>
        <taxon>Sar</taxon>
        <taxon>Stramenopiles</taxon>
        <taxon>Oomycota</taxon>
        <taxon>Peronosporomycetes</taxon>
        <taxon>Peronosporales</taxon>
        <taxon>Peronosporaceae</taxon>
        <taxon>Phytophthora</taxon>
    </lineage>
</organism>
<evidence type="ECO:0000313" key="1">
    <source>
        <dbReference type="EMBL" id="OWZ21053.1"/>
    </source>
</evidence>
<gene>
    <name evidence="1" type="ORF">PHMEG_0004459</name>
</gene>
<dbReference type="OrthoDB" id="127991at2759"/>
<dbReference type="EMBL" id="NBNE01000263">
    <property type="protein sequence ID" value="OWZ21053.1"/>
    <property type="molecule type" value="Genomic_DNA"/>
</dbReference>
<evidence type="ECO:0000313" key="2">
    <source>
        <dbReference type="Proteomes" id="UP000198211"/>
    </source>
</evidence>
<accession>A0A225WTW4</accession>
<name>A0A225WTW4_9STRA</name>
<protein>
    <submittedName>
        <fullName evidence="1">Uncharacterized protein</fullName>
    </submittedName>
</protein>
<dbReference type="AlphaFoldDB" id="A0A225WTW4"/>
<dbReference type="Proteomes" id="UP000198211">
    <property type="component" value="Unassembled WGS sequence"/>
</dbReference>
<comment type="caution">
    <text evidence="1">The sequence shown here is derived from an EMBL/GenBank/DDBJ whole genome shotgun (WGS) entry which is preliminary data.</text>
</comment>